<protein>
    <submittedName>
        <fullName evidence="2">Uncharacterized protein</fullName>
    </submittedName>
</protein>
<accession>A0ABQ7Q1D3</accession>
<name>A0ABQ7Q1D3_PLUXY</name>
<dbReference type="Proteomes" id="UP000823941">
    <property type="component" value="Chromosome 23"/>
</dbReference>
<keyword evidence="3" id="KW-1185">Reference proteome</keyword>
<evidence type="ECO:0000313" key="3">
    <source>
        <dbReference type="Proteomes" id="UP000823941"/>
    </source>
</evidence>
<evidence type="ECO:0000313" key="2">
    <source>
        <dbReference type="EMBL" id="KAG7298970.1"/>
    </source>
</evidence>
<organism evidence="2 3">
    <name type="scientific">Plutella xylostella</name>
    <name type="common">Diamondback moth</name>
    <name type="synonym">Plutella maculipennis</name>
    <dbReference type="NCBI Taxonomy" id="51655"/>
    <lineage>
        <taxon>Eukaryota</taxon>
        <taxon>Metazoa</taxon>
        <taxon>Ecdysozoa</taxon>
        <taxon>Arthropoda</taxon>
        <taxon>Hexapoda</taxon>
        <taxon>Insecta</taxon>
        <taxon>Pterygota</taxon>
        <taxon>Neoptera</taxon>
        <taxon>Endopterygota</taxon>
        <taxon>Lepidoptera</taxon>
        <taxon>Glossata</taxon>
        <taxon>Ditrysia</taxon>
        <taxon>Yponomeutoidea</taxon>
        <taxon>Plutellidae</taxon>
        <taxon>Plutella</taxon>
    </lineage>
</organism>
<dbReference type="EMBL" id="JAHIBW010000023">
    <property type="protein sequence ID" value="KAG7298970.1"/>
    <property type="molecule type" value="Genomic_DNA"/>
</dbReference>
<sequence>MPGEYLLYGDKGLDWTMIRVSVGRRMRARDHPKPSPLGSGCMSPCPRAAASRPHPHSKFKNTNRYDNFLCQN</sequence>
<gene>
    <name evidence="2" type="ORF">JYU34_017441</name>
</gene>
<feature type="region of interest" description="Disordered" evidence="1">
    <location>
        <begin position="26"/>
        <end position="62"/>
    </location>
</feature>
<evidence type="ECO:0000256" key="1">
    <source>
        <dbReference type="SAM" id="MobiDB-lite"/>
    </source>
</evidence>
<reference evidence="2 3" key="1">
    <citation type="submission" date="2021-06" db="EMBL/GenBank/DDBJ databases">
        <title>A haploid diamondback moth (Plutella xylostella L.) genome assembly resolves 31 chromosomes and identifies a diamide resistance mutation.</title>
        <authorList>
            <person name="Ward C.M."/>
            <person name="Perry K.D."/>
            <person name="Baker G."/>
            <person name="Powis K."/>
            <person name="Heckel D.G."/>
            <person name="Baxter S.W."/>
        </authorList>
    </citation>
    <scope>NUCLEOTIDE SEQUENCE [LARGE SCALE GENOMIC DNA]</scope>
    <source>
        <strain evidence="2 3">LV</strain>
        <tissue evidence="2">Single pupa</tissue>
    </source>
</reference>
<proteinExistence type="predicted"/>
<comment type="caution">
    <text evidence="2">The sequence shown here is derived from an EMBL/GenBank/DDBJ whole genome shotgun (WGS) entry which is preliminary data.</text>
</comment>